<keyword evidence="1" id="KW-1133">Transmembrane helix</keyword>
<dbReference type="EMBL" id="LOMY01000047">
    <property type="protein sequence ID" value="OCQ53270.1"/>
    <property type="molecule type" value="Genomic_DNA"/>
</dbReference>
<keyword evidence="3" id="KW-1185">Reference proteome</keyword>
<organism evidence="2 3">
    <name type="scientific">Photorhabdus australis subsp. thailandensis</name>
    <dbReference type="NCBI Taxonomy" id="2805096"/>
    <lineage>
        <taxon>Bacteria</taxon>
        <taxon>Pseudomonadati</taxon>
        <taxon>Pseudomonadota</taxon>
        <taxon>Gammaproteobacteria</taxon>
        <taxon>Enterobacterales</taxon>
        <taxon>Morganellaceae</taxon>
        <taxon>Photorhabdus</taxon>
    </lineage>
</organism>
<gene>
    <name evidence="2" type="ORF">Ppb6_01502</name>
</gene>
<proteinExistence type="predicted"/>
<keyword evidence="1" id="KW-0812">Transmembrane</keyword>
<keyword evidence="1" id="KW-0472">Membrane</keyword>
<evidence type="ECO:0000256" key="1">
    <source>
        <dbReference type="SAM" id="Phobius"/>
    </source>
</evidence>
<evidence type="ECO:0000313" key="2">
    <source>
        <dbReference type="EMBL" id="OCQ53270.1"/>
    </source>
</evidence>
<reference evidence="2 3" key="1">
    <citation type="submission" date="2015-12" db="EMBL/GenBank/DDBJ databases">
        <title>Genome comparisons provide insights into the role of secondary metabolites in the pathogenic phase of the Photorhabdus life cycle.</title>
        <authorList>
            <person name="Tobias N.J."/>
            <person name="Mishra B."/>
            <person name="Gupta D.K."/>
            <person name="Thines M."/>
            <person name="Stinear T.P."/>
            <person name="Bode H.B."/>
        </authorList>
    </citation>
    <scope>NUCLEOTIDE SEQUENCE [LARGE SCALE GENOMIC DNA]</scope>
    <source>
        <strain evidence="2 3">PB68.1</strain>
    </source>
</reference>
<protein>
    <submittedName>
        <fullName evidence="2">Uncharacterized protein</fullName>
    </submittedName>
</protein>
<dbReference type="PATRIC" id="fig|286156.4.peg.1700"/>
<dbReference type="RefSeq" id="WP_065822751.1">
    <property type="nucleotide sequence ID" value="NZ_CAWMQZ010000047.1"/>
</dbReference>
<comment type="caution">
    <text evidence="2">The sequence shown here is derived from an EMBL/GenBank/DDBJ whole genome shotgun (WGS) entry which is preliminary data.</text>
</comment>
<feature type="transmembrane region" description="Helical" evidence="1">
    <location>
        <begin position="50"/>
        <end position="73"/>
    </location>
</feature>
<dbReference type="Proteomes" id="UP000093476">
    <property type="component" value="Unassembled WGS sequence"/>
</dbReference>
<name>A0A1C0U5R4_9GAMM</name>
<dbReference type="AlphaFoldDB" id="A0A1C0U5R4"/>
<accession>A0A1C0U5R4</accession>
<feature type="transmembrane region" description="Helical" evidence="1">
    <location>
        <begin position="21"/>
        <end position="38"/>
    </location>
</feature>
<evidence type="ECO:0000313" key="3">
    <source>
        <dbReference type="Proteomes" id="UP000093476"/>
    </source>
</evidence>
<sequence>MISISIMPSHSIYDPTNPMGKMFFNVLVTSVGMMVTYTDDIEEAYLTASRFVALMDIPVIFQAASLLAGLILVTELSMLPGIRSLAVAMHLEIY</sequence>